<dbReference type="EMBL" id="CP027669">
    <property type="protein sequence ID" value="AVO40999.1"/>
    <property type="molecule type" value="Genomic_DNA"/>
</dbReference>
<dbReference type="InterPro" id="IPR010031">
    <property type="entry name" value="FAD_lactone_oxidase-like"/>
</dbReference>
<evidence type="ECO:0000313" key="6">
    <source>
        <dbReference type="Proteomes" id="UP000239326"/>
    </source>
</evidence>
<proteinExistence type="predicted"/>
<evidence type="ECO:0000259" key="4">
    <source>
        <dbReference type="PROSITE" id="PS51387"/>
    </source>
</evidence>
<keyword evidence="1" id="KW-0285">Flavoprotein</keyword>
<dbReference type="Pfam" id="PF04030">
    <property type="entry name" value="ALO"/>
    <property type="match status" value="1"/>
</dbReference>
<feature type="domain" description="FAD-binding PCMH-type" evidence="4">
    <location>
        <begin position="79"/>
        <end position="247"/>
    </location>
</feature>
<sequence length="494" mass="53714">MPLHKPPRTAAAPRLLGSAARRSLLRASTGVALGAALAPAVRAAAPVAATGPTTIPSSPGSAPAAGGAPARWQNWSGIQQCQPKRFLVPRDEAALAQALRDAPTGPVRCVGAGHSFTALVPTDQWLVSLDQLSGVGEMAPGKDTVLVQGGTRLATASRLLDAAGLALRNLPDVDVQSYAGAISTATHGTGMQLPALHADVVGLRLVTARGEVIECNAQQRPDLLAAARVSLGSLGVITQARVRVVPAYSLHRRVWLEPAMQLLERAPELARKHRNFEFYYLPFTGYAAGIAHDIDTSGQVLMPHAADEDVLRDLRRLRDWLGYFPSLRRKVAGWAIDSEQKEEAKNRAWRLLATQRPTRFNETEYHVPQEAGVACAKEVIAALEKRNDVYFPMEFRFVAADEAAWLSPFYQRASCSIAVHAAVGEPYDYLTSEIGPIFRKYQGRPHWGKLHDLGAAQLVALYPRWGDFLALRRELDPQGRFLNAHLRKLFGETA</sequence>
<dbReference type="OrthoDB" id="9800184at2"/>
<dbReference type="GO" id="GO:0071949">
    <property type="term" value="F:FAD binding"/>
    <property type="evidence" value="ECO:0007669"/>
    <property type="project" value="InterPro"/>
</dbReference>
<dbReference type="SUPFAM" id="SSF56176">
    <property type="entry name" value="FAD-binding/transporter-associated domain-like"/>
    <property type="match status" value="1"/>
</dbReference>
<protein>
    <submittedName>
        <fullName evidence="5">FAD-dependent oxidoreductase</fullName>
    </submittedName>
</protein>
<dbReference type="InterPro" id="IPR036318">
    <property type="entry name" value="FAD-bd_PCMH-like_sf"/>
</dbReference>
<dbReference type="PROSITE" id="PS51387">
    <property type="entry name" value="FAD_PCMH"/>
    <property type="match status" value="1"/>
</dbReference>
<dbReference type="InterPro" id="IPR016171">
    <property type="entry name" value="Vanillyl_alc_oxidase_C-sub2"/>
</dbReference>
<keyword evidence="6" id="KW-1185">Reference proteome</keyword>
<organism evidence="5 6">
    <name type="scientific">Simplicispira suum</name>
    <dbReference type="NCBI Taxonomy" id="2109915"/>
    <lineage>
        <taxon>Bacteria</taxon>
        <taxon>Pseudomonadati</taxon>
        <taxon>Pseudomonadota</taxon>
        <taxon>Betaproteobacteria</taxon>
        <taxon>Burkholderiales</taxon>
        <taxon>Comamonadaceae</taxon>
        <taxon>Simplicispira</taxon>
    </lineage>
</organism>
<dbReference type="PIRSF" id="PIRSF000136">
    <property type="entry name" value="LGO_GLO"/>
    <property type="match status" value="1"/>
</dbReference>
<dbReference type="InterPro" id="IPR016169">
    <property type="entry name" value="FAD-bd_PCMH_sub2"/>
</dbReference>
<dbReference type="InterPro" id="IPR016167">
    <property type="entry name" value="FAD-bd_PCMH_sub1"/>
</dbReference>
<dbReference type="Gene3D" id="3.30.70.2520">
    <property type="match status" value="1"/>
</dbReference>
<gene>
    <name evidence="5" type="ORF">C6571_06615</name>
</gene>
<evidence type="ECO:0000256" key="3">
    <source>
        <dbReference type="SAM" id="SignalP"/>
    </source>
</evidence>
<dbReference type="KEGG" id="simp:C6571_06615"/>
<evidence type="ECO:0000256" key="1">
    <source>
        <dbReference type="ARBA" id="ARBA00022827"/>
    </source>
</evidence>
<feature type="signal peptide" evidence="3">
    <location>
        <begin position="1"/>
        <end position="43"/>
    </location>
</feature>
<dbReference type="NCBIfam" id="TIGR01679">
    <property type="entry name" value="bact_FAD_ox"/>
    <property type="match status" value="1"/>
</dbReference>
<dbReference type="Proteomes" id="UP000239326">
    <property type="component" value="Chromosome"/>
</dbReference>
<name>A0A2S0MYP2_9BURK</name>
<dbReference type="Gene3D" id="3.30.43.10">
    <property type="entry name" value="Uridine Diphospho-n-acetylenolpyruvylglucosamine Reductase, domain 2"/>
    <property type="match status" value="1"/>
</dbReference>
<dbReference type="Gene3D" id="3.30.465.10">
    <property type="match status" value="1"/>
</dbReference>
<dbReference type="InterPro" id="IPR016166">
    <property type="entry name" value="FAD-bd_PCMH"/>
</dbReference>
<reference evidence="5 6" key="1">
    <citation type="submission" date="2018-03" db="EMBL/GenBank/DDBJ databases">
        <title>Genome sequencing of Simplicispira sp.</title>
        <authorList>
            <person name="Kim S.-J."/>
            <person name="Heo J."/>
            <person name="Kwon S.-W."/>
        </authorList>
    </citation>
    <scope>NUCLEOTIDE SEQUENCE [LARGE SCALE GENOMIC DNA]</scope>
    <source>
        <strain evidence="5 6">SC1-8</strain>
    </source>
</reference>
<keyword evidence="1" id="KW-0274">FAD</keyword>
<keyword evidence="3" id="KW-0732">Signal</keyword>
<dbReference type="InterPro" id="IPR006311">
    <property type="entry name" value="TAT_signal"/>
</dbReference>
<accession>A0A2S0MYP2</accession>
<dbReference type="InterPro" id="IPR006094">
    <property type="entry name" value="Oxid_FAD_bind_N"/>
</dbReference>
<dbReference type="RefSeq" id="WP_106445985.1">
    <property type="nucleotide sequence ID" value="NZ_CP027669.1"/>
</dbReference>
<dbReference type="GO" id="GO:0016020">
    <property type="term" value="C:membrane"/>
    <property type="evidence" value="ECO:0007669"/>
    <property type="project" value="InterPro"/>
</dbReference>
<dbReference type="Pfam" id="PF01565">
    <property type="entry name" value="FAD_binding_4"/>
    <property type="match status" value="1"/>
</dbReference>
<keyword evidence="2" id="KW-0560">Oxidoreductase</keyword>
<dbReference type="InterPro" id="IPR007173">
    <property type="entry name" value="ALO_C"/>
</dbReference>
<dbReference type="PANTHER" id="PTHR43762">
    <property type="entry name" value="L-GULONOLACTONE OXIDASE"/>
    <property type="match status" value="1"/>
</dbReference>
<feature type="chain" id="PRO_5015552527" evidence="3">
    <location>
        <begin position="44"/>
        <end position="494"/>
    </location>
</feature>
<dbReference type="GO" id="GO:0003885">
    <property type="term" value="F:D-arabinono-1,4-lactone oxidase activity"/>
    <property type="evidence" value="ECO:0007669"/>
    <property type="project" value="InterPro"/>
</dbReference>
<evidence type="ECO:0000256" key="2">
    <source>
        <dbReference type="ARBA" id="ARBA00023002"/>
    </source>
</evidence>
<dbReference type="AlphaFoldDB" id="A0A2S0MYP2"/>
<dbReference type="Gene3D" id="1.10.45.10">
    <property type="entry name" value="Vanillyl-alcohol Oxidase, Chain A, domain 4"/>
    <property type="match status" value="1"/>
</dbReference>
<dbReference type="PANTHER" id="PTHR43762:SF1">
    <property type="entry name" value="D-ARABINONO-1,4-LACTONE OXIDASE"/>
    <property type="match status" value="1"/>
</dbReference>
<evidence type="ECO:0000313" key="5">
    <source>
        <dbReference type="EMBL" id="AVO40999.1"/>
    </source>
</evidence>
<dbReference type="PROSITE" id="PS51318">
    <property type="entry name" value="TAT"/>
    <property type="match status" value="1"/>
</dbReference>